<dbReference type="eggNOG" id="KOG4587">
    <property type="taxonomic scope" value="Eukaryota"/>
</dbReference>
<dbReference type="InterPro" id="IPR018732">
    <property type="entry name" value="Dpy-19/Dpy-19-like"/>
</dbReference>
<dbReference type="EMBL" id="AAQR03057756">
    <property type="status" value="NOT_ANNOTATED_CDS"/>
    <property type="molecule type" value="Genomic_DNA"/>
</dbReference>
<organism evidence="10 11">
    <name type="scientific">Otolemur garnettii</name>
    <name type="common">Small-eared galago</name>
    <name type="synonym">Garnett's greater bushbaby</name>
    <dbReference type="NCBI Taxonomy" id="30611"/>
    <lineage>
        <taxon>Eukaryota</taxon>
        <taxon>Metazoa</taxon>
        <taxon>Chordata</taxon>
        <taxon>Craniata</taxon>
        <taxon>Vertebrata</taxon>
        <taxon>Euteleostomi</taxon>
        <taxon>Mammalia</taxon>
        <taxon>Eutheria</taxon>
        <taxon>Euarchontoglires</taxon>
        <taxon>Primates</taxon>
        <taxon>Strepsirrhini</taxon>
        <taxon>Lorisiformes</taxon>
        <taxon>Galagidae</taxon>
        <taxon>Otolemur</taxon>
    </lineage>
</organism>
<dbReference type="EMBL" id="AAQR03057755">
    <property type="status" value="NOT_ANNOTATED_CDS"/>
    <property type="molecule type" value="Genomic_DNA"/>
</dbReference>
<dbReference type="GO" id="GO:0000030">
    <property type="term" value="F:mannosyltransferase activity"/>
    <property type="evidence" value="ECO:0007669"/>
    <property type="project" value="TreeGrafter"/>
</dbReference>
<reference evidence="10" key="3">
    <citation type="submission" date="2025-09" db="UniProtKB">
        <authorList>
            <consortium name="Ensembl"/>
        </authorList>
    </citation>
    <scope>IDENTIFICATION</scope>
</reference>
<accession>H0X2F4</accession>
<evidence type="ECO:0000256" key="9">
    <source>
        <dbReference type="SAM" id="Phobius"/>
    </source>
</evidence>
<evidence type="ECO:0000256" key="6">
    <source>
        <dbReference type="ARBA" id="ARBA00022989"/>
    </source>
</evidence>
<evidence type="ECO:0000256" key="2">
    <source>
        <dbReference type="ARBA" id="ARBA00008744"/>
    </source>
</evidence>
<proteinExistence type="inferred from homology"/>
<dbReference type="OMA" id="IQGCAWW"/>
<evidence type="ECO:0000256" key="7">
    <source>
        <dbReference type="ARBA" id="ARBA00023136"/>
    </source>
</evidence>
<keyword evidence="4" id="KW-0808">Transferase</keyword>
<feature type="transmembrane region" description="Helical" evidence="9">
    <location>
        <begin position="141"/>
        <end position="162"/>
    </location>
</feature>
<reference evidence="10" key="2">
    <citation type="submission" date="2025-08" db="UniProtKB">
        <authorList>
            <consortium name="Ensembl"/>
        </authorList>
    </citation>
    <scope>IDENTIFICATION</scope>
</reference>
<keyword evidence="7 9" id="KW-0472">Membrane</keyword>
<feature type="region of interest" description="Disordered" evidence="8">
    <location>
        <begin position="1"/>
        <end position="45"/>
    </location>
</feature>
<dbReference type="EMBL" id="AAQR03057758">
    <property type="status" value="NOT_ANNOTATED_CDS"/>
    <property type="molecule type" value="Genomic_DNA"/>
</dbReference>
<dbReference type="Proteomes" id="UP000005225">
    <property type="component" value="Unassembled WGS sequence"/>
</dbReference>
<sequence>QSSRAMQSKRRRRATGAGEPEMEEEPQKEAVGRGNLPGGARDYSPRRMRNLNAQNCLQLEVVARTLFLGRFQFLHFLLEQLREKVHVLQMRRFSSRTTFGIDETSFFSPRIHLITLFENDRHFSHLSSLEREMTFRTEMGLYYSYFKTIIEAPSFLQGLWMIMNDRLTEYPLVINTVKRFHLYPEVIIAFWYRILMGIMNLFGLETKTCWNVTRIEPLNEVQSCEGLGDPACFYVGVIFILNGLMMGLFFIYGTHLSGTQLGGLITVLCYFFNHGEATRVMWTPPLRESFSYPFLVLQMYVLTLILRNANNYGRNYIALCLSNVAFMLPWQFAQFILFTQIASLFPMYIVGYIEPSKFQKIIYMNMASVLLCFILMFGNPMYLSSYYSSSLLMTWVIILKRNKIHKMGLSELNFWLIQGSAWWCGTIILKYLTSKILGVSDHIRLSDLIAARILRYTDFDTLIYTCAPEFDFMEKATPLRYTKTLLLPVVMVITYVIFKKVVFNLSFVLMFLFYYRKQLLEHGELAFHTLQLLAFTALAILIMRLKMFLTPHMCIMASLICSQRLFGWLYCRVRFENVIFGILTVMSIQGCTNLHSQWNIIGEFNNLPQEELIQWIRYNTRSDAVFAGAMPTMASIKLSTLHPIVNHPHYEDADLRARTKIVYSIYSRKSAQEVRDKLVELHVNYYVLEEAWCVVRTKPGCSMLEIWDVEDPSNAANPPLCSILLKDARPHFTTVFQNSMYRVLKVN</sequence>
<keyword evidence="3" id="KW-0328">Glycosyltransferase</keyword>
<feature type="transmembrane region" description="Helical" evidence="9">
    <location>
        <begin position="182"/>
        <end position="204"/>
    </location>
</feature>
<feature type="transmembrane region" description="Helical" evidence="9">
    <location>
        <begin position="361"/>
        <end position="378"/>
    </location>
</feature>
<dbReference type="Ensembl" id="ENSOGAT00000010326.2">
    <property type="protein sequence ID" value="ENSOGAP00000009234.2"/>
    <property type="gene ID" value="ENSOGAG00000010322.2"/>
</dbReference>
<evidence type="ECO:0000313" key="10">
    <source>
        <dbReference type="Ensembl" id="ENSOGAP00000009234.2"/>
    </source>
</evidence>
<feature type="transmembrane region" description="Helical" evidence="9">
    <location>
        <begin position="485"/>
        <end position="513"/>
    </location>
</feature>
<reference evidence="11" key="1">
    <citation type="submission" date="2011-03" db="EMBL/GenBank/DDBJ databases">
        <title>Version 3 of the genome sequence of Otolemur garnettii (Bushbaby).</title>
        <authorList>
            <consortium name="The Broad Institute Genome Sequencing Platform"/>
            <person name="Di Palma F."/>
            <person name="Johnson J."/>
            <person name="Lander E.S."/>
            <person name="Lindblad-Toh K."/>
            <person name="Jaffe D.B."/>
            <person name="Gnerre S."/>
            <person name="MacCallum I."/>
            <person name="Przybylski D."/>
            <person name="Ribeiro F.J."/>
            <person name="Burton J.N."/>
            <person name="Walker B.J."/>
            <person name="Sharpe T."/>
            <person name="Hall G."/>
        </authorList>
    </citation>
    <scope>NUCLEOTIDE SEQUENCE [LARGE SCALE GENOMIC DNA]</scope>
</reference>
<keyword evidence="11" id="KW-1185">Reference proteome</keyword>
<dbReference type="GO" id="GO:0005637">
    <property type="term" value="C:nuclear inner membrane"/>
    <property type="evidence" value="ECO:0007669"/>
    <property type="project" value="Ensembl"/>
</dbReference>
<name>H0X2F4_OTOGA</name>
<keyword evidence="5 9" id="KW-0812">Transmembrane</keyword>
<comment type="similarity">
    <text evidence="2">Belongs to the dpy-19 family.</text>
</comment>
<feature type="transmembrane region" description="Helical" evidence="9">
    <location>
        <begin position="525"/>
        <end position="543"/>
    </location>
</feature>
<dbReference type="PANTHER" id="PTHR31488:SF6">
    <property type="entry name" value="C-MANNOSYLTRANSFERASE DPY19L2-RELATED"/>
    <property type="match status" value="1"/>
</dbReference>
<evidence type="ECO:0000313" key="11">
    <source>
        <dbReference type="Proteomes" id="UP000005225"/>
    </source>
</evidence>
<feature type="transmembrane region" description="Helical" evidence="9">
    <location>
        <begin position="329"/>
        <end position="349"/>
    </location>
</feature>
<dbReference type="EMBL" id="AAQR03057759">
    <property type="status" value="NOT_ANNOTATED_CDS"/>
    <property type="molecule type" value="Genomic_DNA"/>
</dbReference>
<evidence type="ECO:0000256" key="1">
    <source>
        <dbReference type="ARBA" id="ARBA00004141"/>
    </source>
</evidence>
<protein>
    <submittedName>
        <fullName evidence="10">Dpy-19 like 2</fullName>
    </submittedName>
</protein>
<feature type="transmembrane region" description="Helical" evidence="9">
    <location>
        <begin position="289"/>
        <end position="309"/>
    </location>
</feature>
<dbReference type="EMBL" id="AAQR03057760">
    <property type="status" value="NOT_ANNOTATED_CDS"/>
    <property type="molecule type" value="Genomic_DNA"/>
</dbReference>
<comment type="subcellular location">
    <subcellularLocation>
        <location evidence="1">Membrane</location>
        <topology evidence="1">Multi-pass membrane protein</topology>
    </subcellularLocation>
</comment>
<dbReference type="GeneTree" id="ENSGT00530000063023"/>
<dbReference type="GO" id="GO:0007286">
    <property type="term" value="P:spermatid development"/>
    <property type="evidence" value="ECO:0007669"/>
    <property type="project" value="Ensembl"/>
</dbReference>
<evidence type="ECO:0000256" key="4">
    <source>
        <dbReference type="ARBA" id="ARBA00022679"/>
    </source>
</evidence>
<keyword evidence="6 9" id="KW-1133">Transmembrane helix</keyword>
<dbReference type="Pfam" id="PF10034">
    <property type="entry name" value="Dpy19"/>
    <property type="match status" value="1"/>
</dbReference>
<dbReference type="STRING" id="30611.ENSOGAP00000009234"/>
<evidence type="ECO:0000256" key="5">
    <source>
        <dbReference type="ARBA" id="ARBA00022692"/>
    </source>
</evidence>
<evidence type="ECO:0000256" key="8">
    <source>
        <dbReference type="SAM" id="MobiDB-lite"/>
    </source>
</evidence>
<dbReference type="InParanoid" id="H0X2F4"/>
<dbReference type="AlphaFoldDB" id="H0X2F4"/>
<dbReference type="PANTHER" id="PTHR31488">
    <property type="entry name" value="DPY-19-LIKE 1, LIKE (H. SAPIENS)"/>
    <property type="match status" value="1"/>
</dbReference>
<dbReference type="HOGENOM" id="CLU_014404_0_1_1"/>
<dbReference type="EMBL" id="AAQR03057757">
    <property type="status" value="NOT_ANNOTATED_CDS"/>
    <property type="molecule type" value="Genomic_DNA"/>
</dbReference>
<dbReference type="FunCoup" id="H0X2F4">
    <property type="interactions" value="546"/>
</dbReference>
<evidence type="ECO:0000256" key="3">
    <source>
        <dbReference type="ARBA" id="ARBA00022676"/>
    </source>
</evidence>
<feature type="transmembrane region" description="Helical" evidence="9">
    <location>
        <begin position="231"/>
        <end position="252"/>
    </location>
</feature>